<dbReference type="Pfam" id="PF23581">
    <property type="entry name" value="DUF7135"/>
    <property type="match status" value="1"/>
</dbReference>
<dbReference type="PANTHER" id="PTHR31913:SF7">
    <property type="entry name" value="DEM PROTEIN"/>
    <property type="match status" value="1"/>
</dbReference>
<dbReference type="GO" id="GO:0005737">
    <property type="term" value="C:cytoplasm"/>
    <property type="evidence" value="ECO:0000318"/>
    <property type="project" value="GO_Central"/>
</dbReference>
<dbReference type="EMBL" id="CM007893">
    <property type="protein sequence ID" value="OTG29994.1"/>
    <property type="molecule type" value="Genomic_DNA"/>
</dbReference>
<accession>A0A251V3M1</accession>
<dbReference type="AlphaFoldDB" id="A0A251V3M1"/>
<evidence type="ECO:0000259" key="1">
    <source>
        <dbReference type="Pfam" id="PF08553"/>
    </source>
</evidence>
<feature type="domain" description="Vacuolar import/degradation Vid27 C-terminal" evidence="1">
    <location>
        <begin position="147"/>
        <end position="303"/>
    </location>
</feature>
<dbReference type="GO" id="GO:0005634">
    <property type="term" value="C:nucleus"/>
    <property type="evidence" value="ECO:0000318"/>
    <property type="project" value="GO_Central"/>
</dbReference>
<protein>
    <submittedName>
        <fullName evidence="3">Uncharacterized protein</fullName>
    </submittedName>
</protein>
<sequence>MIKALKLKYSSVQNPILTDAPKLYLHVGGNTPKAKWIVSDKITSYKFVTLSKTDVDESDCGYWILKVGSKIRVRVSTDVQLKMFGDQRRVDFVDSGVWAMKFFRILSKPEVADDSVWEEEDGEVWRTPVRDLLEEFEEAANDGGIQRLAVGALDNSFLVNDSDVQVVKTFSHGIHGKGVYVKFDNGGSGPAGSNLNPQRALLTRGETNMLLMCPKNEGKPHSTGVNQLDIETRKIVTEWKFNKDGTDITMRDVTNDTDRRGMVQNIAHSNSPVLHWTKGHQFSRGTNFQCFATTGDGSIVLGSLDIQL</sequence>
<dbReference type="Pfam" id="PF08553">
    <property type="entry name" value="VID27"/>
    <property type="match status" value="1"/>
</dbReference>
<dbReference type="InterPro" id="IPR040458">
    <property type="entry name" value="Vid27"/>
</dbReference>
<evidence type="ECO:0000313" key="4">
    <source>
        <dbReference type="Proteomes" id="UP000215914"/>
    </source>
</evidence>
<evidence type="ECO:0000313" key="3">
    <source>
        <dbReference type="EMBL" id="OTG29994.1"/>
    </source>
</evidence>
<proteinExistence type="predicted"/>
<gene>
    <name evidence="3" type="ORF">HannXRQ_Chr04g0128211</name>
</gene>
<dbReference type="InParanoid" id="A0A251V3M1"/>
<dbReference type="Proteomes" id="UP000215914">
    <property type="component" value="Chromosome 4"/>
</dbReference>
<organism evidence="3 4">
    <name type="scientific">Helianthus annuus</name>
    <name type="common">Common sunflower</name>
    <dbReference type="NCBI Taxonomy" id="4232"/>
    <lineage>
        <taxon>Eukaryota</taxon>
        <taxon>Viridiplantae</taxon>
        <taxon>Streptophyta</taxon>
        <taxon>Embryophyta</taxon>
        <taxon>Tracheophyta</taxon>
        <taxon>Spermatophyta</taxon>
        <taxon>Magnoliopsida</taxon>
        <taxon>eudicotyledons</taxon>
        <taxon>Gunneridae</taxon>
        <taxon>Pentapetalae</taxon>
        <taxon>asterids</taxon>
        <taxon>campanulids</taxon>
        <taxon>Asterales</taxon>
        <taxon>Asteraceae</taxon>
        <taxon>Asteroideae</taxon>
        <taxon>Heliantheae alliance</taxon>
        <taxon>Heliantheae</taxon>
        <taxon>Helianthus</taxon>
    </lineage>
</organism>
<dbReference type="PANTHER" id="PTHR31913">
    <property type="entry name" value="VACUOLAR IMPORT AND DEGRADATION PROTEIN 27"/>
    <property type="match status" value="1"/>
</dbReference>
<dbReference type="InterPro" id="IPR013863">
    <property type="entry name" value="VID27_C"/>
</dbReference>
<keyword evidence="4" id="KW-1185">Reference proteome</keyword>
<name>A0A251V3M1_HELAN</name>
<evidence type="ECO:0000259" key="2">
    <source>
        <dbReference type="Pfam" id="PF23581"/>
    </source>
</evidence>
<feature type="domain" description="DUF7135" evidence="2">
    <location>
        <begin position="2"/>
        <end position="104"/>
    </location>
</feature>
<dbReference type="InterPro" id="IPR055559">
    <property type="entry name" value="CYPRO4_DUF7135"/>
</dbReference>
<reference evidence="4" key="1">
    <citation type="journal article" date="2017" name="Nature">
        <title>The sunflower genome provides insights into oil metabolism, flowering and Asterid evolution.</title>
        <authorList>
            <person name="Badouin H."/>
            <person name="Gouzy J."/>
            <person name="Grassa C.J."/>
            <person name="Murat F."/>
            <person name="Staton S.E."/>
            <person name="Cottret L."/>
            <person name="Lelandais-Briere C."/>
            <person name="Owens G.L."/>
            <person name="Carrere S."/>
            <person name="Mayjonade B."/>
            <person name="Legrand L."/>
            <person name="Gill N."/>
            <person name="Kane N.C."/>
            <person name="Bowers J.E."/>
            <person name="Hubner S."/>
            <person name="Bellec A."/>
            <person name="Berard A."/>
            <person name="Berges H."/>
            <person name="Blanchet N."/>
            <person name="Boniface M.C."/>
            <person name="Brunel D."/>
            <person name="Catrice O."/>
            <person name="Chaidir N."/>
            <person name="Claudel C."/>
            <person name="Donnadieu C."/>
            <person name="Faraut T."/>
            <person name="Fievet G."/>
            <person name="Helmstetter N."/>
            <person name="King M."/>
            <person name="Knapp S.J."/>
            <person name="Lai Z."/>
            <person name="Le Paslier M.C."/>
            <person name="Lippi Y."/>
            <person name="Lorenzon L."/>
            <person name="Mandel J.R."/>
            <person name="Marage G."/>
            <person name="Marchand G."/>
            <person name="Marquand E."/>
            <person name="Bret-Mestries E."/>
            <person name="Morien E."/>
            <person name="Nambeesan S."/>
            <person name="Nguyen T."/>
            <person name="Pegot-Espagnet P."/>
            <person name="Pouilly N."/>
            <person name="Raftis F."/>
            <person name="Sallet E."/>
            <person name="Schiex T."/>
            <person name="Thomas J."/>
            <person name="Vandecasteele C."/>
            <person name="Vares D."/>
            <person name="Vear F."/>
            <person name="Vautrin S."/>
            <person name="Crespi M."/>
            <person name="Mangin B."/>
            <person name="Burke J.M."/>
            <person name="Salse J."/>
            <person name="Munos S."/>
            <person name="Vincourt P."/>
            <person name="Rieseberg L.H."/>
            <person name="Langlade N.B."/>
        </authorList>
    </citation>
    <scope>NUCLEOTIDE SEQUENCE [LARGE SCALE GENOMIC DNA]</scope>
    <source>
        <strain evidence="4">cv. SF193</strain>
    </source>
</reference>